<sequence length="526" mass="56576">MKKNLFFYLFAVLCTVSLFTSCSDNDEPAVTVPVSANVAGNYKGALNVTLKMETGDVPAGNVPAQLVSVTDAGENMVDLKISNFSFSGMQLGDIEVSGCQLTDAGNGKYTFTATSSMDVTGLLSAGIKANGVFENETLTLDLDIDDVKLMGSPVPYTVKVTYSGTKLSGTESSEAKILSFVFDKEVAAANAVVMGEPVIDETSKTIKFTVNSEATAEELAALVPTIEVSEKATVTPASGEVGDFSNGKTVTYIVTAENGSTAEYVASVSSQVTVYGFETWVAGVEGQKPDMTFYNPDGWCSSNAGVQMLKGMELADHYAVEATNDAHSGEKAALITSVDSKGANFGIKVPKVTTGSLFLGTFITDIFNTLNSTKFGIPYSAKPVSLKGWYKYTPGPDFYVVNEQPYDQHCHEAVLDKTKTDEFMISVVLYETEEYDTKNWSDCLTGVADTEKNIYTSSRVAAIAQLTGGEQTEWKEFNLILDWKKEYNADTKYRMAIICSASKDGDKFWGAPGSTLIVDDFELVAE</sequence>
<evidence type="ECO:0000259" key="3">
    <source>
        <dbReference type="Pfam" id="PF13944"/>
    </source>
</evidence>
<dbReference type="InterPro" id="IPR024311">
    <property type="entry name" value="Lipocalin-like"/>
</dbReference>
<keyword evidence="5" id="KW-1185">Reference proteome</keyword>
<gene>
    <name evidence="4" type="ORF">DWY20_02420</name>
</gene>
<comment type="caution">
    <text evidence="4">The sequence shown here is derived from an EMBL/GenBank/DDBJ whole genome shotgun (WGS) entry which is preliminary data.</text>
</comment>
<organism evidence="4 5">
    <name type="scientific">Phocaeicola coprocola</name>
    <dbReference type="NCBI Taxonomy" id="310298"/>
    <lineage>
        <taxon>Bacteria</taxon>
        <taxon>Pseudomonadati</taxon>
        <taxon>Bacteroidota</taxon>
        <taxon>Bacteroidia</taxon>
        <taxon>Bacteroidales</taxon>
        <taxon>Bacteroidaceae</taxon>
        <taxon>Phocaeicola</taxon>
    </lineage>
</organism>
<dbReference type="PROSITE" id="PS51257">
    <property type="entry name" value="PROKAR_LIPOPROTEIN"/>
    <property type="match status" value="1"/>
</dbReference>
<feature type="domain" description="Lipocalin-like" evidence="3">
    <location>
        <begin position="38"/>
        <end position="165"/>
    </location>
</feature>
<dbReference type="Proteomes" id="UP000285864">
    <property type="component" value="Unassembled WGS sequence"/>
</dbReference>
<dbReference type="Gene3D" id="2.60.40.2340">
    <property type="match status" value="1"/>
</dbReference>
<evidence type="ECO:0000313" key="5">
    <source>
        <dbReference type="Proteomes" id="UP000285864"/>
    </source>
</evidence>
<evidence type="ECO:0008006" key="6">
    <source>
        <dbReference type="Google" id="ProtNLM"/>
    </source>
</evidence>
<protein>
    <recommendedName>
        <fullName evidence="6">DUF5018 domain-containing protein</fullName>
    </recommendedName>
</protein>
<dbReference type="InterPro" id="IPR025112">
    <property type="entry name" value="PCMD"/>
</dbReference>
<keyword evidence="1" id="KW-0732">Signal</keyword>
<evidence type="ECO:0000256" key="1">
    <source>
        <dbReference type="SAM" id="SignalP"/>
    </source>
</evidence>
<dbReference type="InterPro" id="IPR038653">
    <property type="entry name" value="Put_CMD_sf"/>
</dbReference>
<feature type="signal peptide" evidence="1">
    <location>
        <begin position="1"/>
        <end position="22"/>
    </location>
</feature>
<feature type="chain" id="PRO_5019047009" description="DUF5018 domain-containing protein" evidence="1">
    <location>
        <begin position="23"/>
        <end position="526"/>
    </location>
</feature>
<dbReference type="Gene3D" id="2.60.120.890">
    <property type="entry name" value="BT2081, beta-jelly-roll domain"/>
    <property type="match status" value="1"/>
</dbReference>
<dbReference type="Gene3D" id="2.40.128.350">
    <property type="match status" value="1"/>
</dbReference>
<evidence type="ECO:0000313" key="4">
    <source>
        <dbReference type="EMBL" id="RGR99413.1"/>
    </source>
</evidence>
<dbReference type="EMBL" id="QRUU01000006">
    <property type="protein sequence ID" value="RGR99413.1"/>
    <property type="molecule type" value="Genomic_DNA"/>
</dbReference>
<dbReference type="AlphaFoldDB" id="A0A412GX07"/>
<name>A0A412GX07_9BACT</name>
<accession>A0A412GX07</accession>
<proteinExistence type="predicted"/>
<reference evidence="4 5" key="1">
    <citation type="submission" date="2018-08" db="EMBL/GenBank/DDBJ databases">
        <title>A genome reference for cultivated species of the human gut microbiota.</title>
        <authorList>
            <person name="Zou Y."/>
            <person name="Xue W."/>
            <person name="Luo G."/>
        </authorList>
    </citation>
    <scope>NUCLEOTIDE SEQUENCE [LARGE SCALE GENOMIC DNA]</scope>
    <source>
        <strain evidence="4 5">AF24-2</strain>
    </source>
</reference>
<evidence type="ECO:0000259" key="2">
    <source>
        <dbReference type="Pfam" id="PF13201"/>
    </source>
</evidence>
<dbReference type="Pfam" id="PF13944">
    <property type="entry name" value="Calycin_like"/>
    <property type="match status" value="1"/>
</dbReference>
<dbReference type="RefSeq" id="WP_118483083.1">
    <property type="nucleotide sequence ID" value="NZ_QRUU01000006.1"/>
</dbReference>
<dbReference type="Pfam" id="PF13201">
    <property type="entry name" value="PCMD"/>
    <property type="match status" value="1"/>
</dbReference>
<feature type="domain" description="Putative carbohydrate metabolism" evidence="2">
    <location>
        <begin position="298"/>
        <end position="524"/>
    </location>
</feature>